<gene>
    <name evidence="3" type="ORF">LTR77_002055</name>
</gene>
<dbReference type="Proteomes" id="UP001337655">
    <property type="component" value="Unassembled WGS sequence"/>
</dbReference>
<keyword evidence="2" id="KW-0472">Membrane</keyword>
<feature type="compositionally biased region" description="Polar residues" evidence="1">
    <location>
        <begin position="252"/>
        <end position="270"/>
    </location>
</feature>
<organism evidence="3 4">
    <name type="scientific">Saxophila tyrrhenica</name>
    <dbReference type="NCBI Taxonomy" id="1690608"/>
    <lineage>
        <taxon>Eukaryota</taxon>
        <taxon>Fungi</taxon>
        <taxon>Dikarya</taxon>
        <taxon>Ascomycota</taxon>
        <taxon>Pezizomycotina</taxon>
        <taxon>Dothideomycetes</taxon>
        <taxon>Dothideomycetidae</taxon>
        <taxon>Mycosphaerellales</taxon>
        <taxon>Extremaceae</taxon>
        <taxon>Saxophila</taxon>
    </lineage>
</organism>
<evidence type="ECO:0000256" key="1">
    <source>
        <dbReference type="SAM" id="MobiDB-lite"/>
    </source>
</evidence>
<feature type="region of interest" description="Disordered" evidence="1">
    <location>
        <begin position="213"/>
        <end position="236"/>
    </location>
</feature>
<feature type="region of interest" description="Disordered" evidence="1">
    <location>
        <begin position="173"/>
        <end position="197"/>
    </location>
</feature>
<evidence type="ECO:0000256" key="2">
    <source>
        <dbReference type="SAM" id="Phobius"/>
    </source>
</evidence>
<feature type="transmembrane region" description="Helical" evidence="2">
    <location>
        <begin position="93"/>
        <end position="117"/>
    </location>
</feature>
<keyword evidence="2" id="KW-1133">Transmembrane helix</keyword>
<comment type="caution">
    <text evidence="3">The sequence shown here is derived from an EMBL/GenBank/DDBJ whole genome shotgun (WGS) entry which is preliminary data.</text>
</comment>
<feature type="compositionally biased region" description="Low complexity" evidence="1">
    <location>
        <begin position="299"/>
        <end position="308"/>
    </location>
</feature>
<keyword evidence="2" id="KW-0812">Transmembrane</keyword>
<reference evidence="3 4" key="1">
    <citation type="submission" date="2023-08" db="EMBL/GenBank/DDBJ databases">
        <title>Black Yeasts Isolated from many extreme environments.</title>
        <authorList>
            <person name="Coleine C."/>
            <person name="Stajich J.E."/>
            <person name="Selbmann L."/>
        </authorList>
    </citation>
    <scope>NUCLEOTIDE SEQUENCE [LARGE SCALE GENOMIC DNA]</scope>
    <source>
        <strain evidence="3 4">CCFEE 5935</strain>
    </source>
</reference>
<evidence type="ECO:0000313" key="3">
    <source>
        <dbReference type="EMBL" id="KAK5173374.1"/>
    </source>
</evidence>
<dbReference type="GeneID" id="89923402"/>
<sequence length="348" mass="36158">MPFKQVFERRVNRNMREGEPGPGPDEEAREEADVKSDPDSKTFEHEEEDIELSEKKDRPPRFSTLFTQPAPPQIVERYVEPKRRSGVTLPTPLFVILAIVLFFESTLLFAYTIIGLYNNVPQGVLPFGPGSTATVDSCNCGGGQAGINISPNFILPGGNAETVTVTADTSTVLEKTTTSTSTSSSSSSSSSSTSSSIDPTAVAAGLASFLRGQAASNSSPGPRVAETTKVVTSTPEQKTVLLTSDVTIIPGQSTSTSTVKVPPKSSSNAKRASPASKEASEADSGKTTVAGPTPSTLMTAASPPATTEAPEKGEDDGKDAKAKESTTQKTGVACFGGSGAVMLNCVSA</sequence>
<feature type="region of interest" description="Disordered" evidence="1">
    <location>
        <begin position="252"/>
        <end position="335"/>
    </location>
</feature>
<protein>
    <submittedName>
        <fullName evidence="3">Uncharacterized protein</fullName>
    </submittedName>
</protein>
<name>A0AAV9PI07_9PEZI</name>
<dbReference type="AlphaFoldDB" id="A0AAV9PI07"/>
<keyword evidence="4" id="KW-1185">Reference proteome</keyword>
<feature type="compositionally biased region" description="Basic and acidic residues" evidence="1">
    <location>
        <begin position="31"/>
        <end position="44"/>
    </location>
</feature>
<dbReference type="EMBL" id="JAVRRT010000003">
    <property type="protein sequence ID" value="KAK5173374.1"/>
    <property type="molecule type" value="Genomic_DNA"/>
</dbReference>
<dbReference type="RefSeq" id="XP_064662069.1">
    <property type="nucleotide sequence ID" value="XM_064799314.1"/>
</dbReference>
<proteinExistence type="predicted"/>
<evidence type="ECO:0000313" key="4">
    <source>
        <dbReference type="Proteomes" id="UP001337655"/>
    </source>
</evidence>
<feature type="compositionally biased region" description="Low complexity" evidence="1">
    <location>
        <begin position="176"/>
        <end position="196"/>
    </location>
</feature>
<feature type="region of interest" description="Disordered" evidence="1">
    <location>
        <begin position="1"/>
        <end position="67"/>
    </location>
</feature>
<accession>A0AAV9PI07</accession>
<feature type="compositionally biased region" description="Basic and acidic residues" evidence="1">
    <location>
        <begin position="1"/>
        <end position="19"/>
    </location>
</feature>